<dbReference type="AlphaFoldDB" id="A0AAW9RIW9"/>
<accession>A0AAW9RIW9</accession>
<evidence type="ECO:0008006" key="4">
    <source>
        <dbReference type="Google" id="ProtNLM"/>
    </source>
</evidence>
<dbReference type="RefSeq" id="WP_340329871.1">
    <property type="nucleotide sequence ID" value="NZ_JAZHOF010000004.1"/>
</dbReference>
<evidence type="ECO:0000313" key="2">
    <source>
        <dbReference type="EMBL" id="MEJ8572177.1"/>
    </source>
</evidence>
<dbReference type="Proteomes" id="UP001378188">
    <property type="component" value="Unassembled WGS sequence"/>
</dbReference>
<evidence type="ECO:0000256" key="1">
    <source>
        <dbReference type="SAM" id="MobiDB-lite"/>
    </source>
</evidence>
<evidence type="ECO:0000313" key="3">
    <source>
        <dbReference type="Proteomes" id="UP001378188"/>
    </source>
</evidence>
<dbReference type="EMBL" id="JAZHOF010000004">
    <property type="protein sequence ID" value="MEJ8572177.1"/>
    <property type="molecule type" value="Genomic_DNA"/>
</dbReference>
<proteinExistence type="predicted"/>
<sequence>MKPPRTAASDGRSRSWSKPPVPKAAYFTMIDGERGGYVFFEETDQANLTKYNEPMFAALDAHIEIAPVLTLDDLKRGLPD</sequence>
<gene>
    <name evidence="2" type="ORF">V3328_11875</name>
</gene>
<organism evidence="2 3">
    <name type="scientific">Microbaculum marinum</name>
    <dbReference type="NCBI Taxonomy" id="1764581"/>
    <lineage>
        <taxon>Bacteria</taxon>
        <taxon>Pseudomonadati</taxon>
        <taxon>Pseudomonadota</taxon>
        <taxon>Alphaproteobacteria</taxon>
        <taxon>Hyphomicrobiales</taxon>
        <taxon>Tepidamorphaceae</taxon>
        <taxon>Microbaculum</taxon>
    </lineage>
</organism>
<name>A0AAW9RIW9_9HYPH</name>
<keyword evidence="3" id="KW-1185">Reference proteome</keyword>
<feature type="region of interest" description="Disordered" evidence="1">
    <location>
        <begin position="1"/>
        <end position="20"/>
    </location>
</feature>
<protein>
    <recommendedName>
        <fullName evidence="4">DUF3303 domain-containing protein</fullName>
    </recommendedName>
</protein>
<reference evidence="2 3" key="1">
    <citation type="submission" date="2024-02" db="EMBL/GenBank/DDBJ databases">
        <title>Genome analysis and characterization of Microbaculum marinisediminis sp. nov., isolated from marine sediment.</title>
        <authorList>
            <person name="Du Z.-J."/>
            <person name="Ye Y.-Q."/>
            <person name="Zhang Z.-R."/>
            <person name="Yuan S.-M."/>
            <person name="Zhang X.-Y."/>
        </authorList>
    </citation>
    <scope>NUCLEOTIDE SEQUENCE [LARGE SCALE GENOMIC DNA]</scope>
    <source>
        <strain evidence="2 3">SDUM1044001</strain>
    </source>
</reference>
<comment type="caution">
    <text evidence="2">The sequence shown here is derived from an EMBL/GenBank/DDBJ whole genome shotgun (WGS) entry which is preliminary data.</text>
</comment>